<feature type="compositionally biased region" description="Polar residues" evidence="1">
    <location>
        <begin position="48"/>
        <end position="57"/>
    </location>
</feature>
<keyword evidence="3" id="KW-0378">Hydrolase</keyword>
<comment type="caution">
    <text evidence="3">The sequence shown here is derived from an EMBL/GenBank/DDBJ whole genome shotgun (WGS) entry which is preliminary data.</text>
</comment>
<dbReference type="OrthoDB" id="2320933at2759"/>
<proteinExistence type="predicted"/>
<feature type="region of interest" description="Disordered" evidence="1">
    <location>
        <begin position="39"/>
        <end position="82"/>
    </location>
</feature>
<feature type="signal peptide" evidence="2">
    <location>
        <begin position="1"/>
        <end position="17"/>
    </location>
</feature>
<dbReference type="GO" id="GO:0004386">
    <property type="term" value="F:helicase activity"/>
    <property type="evidence" value="ECO:0007669"/>
    <property type="project" value="UniProtKB-KW"/>
</dbReference>
<accession>A0A9P5B5Y2</accession>
<sequence length="383" mass="41539">MRKAALLTIANFGSAFAALQFYSSTTSVVVALTPETPNVPPVQHESKQASANPTEASVATPDAGSGSGSEAEGITRTIPASNGASAAATTIPVSGEFDGHGAARQVFQTSDHLSLPFREKHPVTFCPAHVDNCCPGYEVAEADLNRIEALLLQVATLRTYSPQSRVHTHTGVNDWLFETLDRDLPRMICTATQQELEISSGSEEQQGRGLFDFVDGRIHLHALKSSSIMDDTRSLLESFTMGVFYILMDLRGATLQRGQGFTCPYGETMAQVRKQNCRDSDEGTILDINDLEIPLRNLQDAYLFPNTANACQGIVKVLAATQLPIKASESSSCLPFSINTEDVGDGPKLISDHRLLQLEHAGPEMFRRFGSRPDARIPFEPDV</sequence>
<organism evidence="3 4">
    <name type="scientific">Fusarium agapanthi</name>
    <dbReference type="NCBI Taxonomy" id="1803897"/>
    <lineage>
        <taxon>Eukaryota</taxon>
        <taxon>Fungi</taxon>
        <taxon>Dikarya</taxon>
        <taxon>Ascomycota</taxon>
        <taxon>Pezizomycotina</taxon>
        <taxon>Sordariomycetes</taxon>
        <taxon>Hypocreomycetidae</taxon>
        <taxon>Hypocreales</taxon>
        <taxon>Nectriaceae</taxon>
        <taxon>Fusarium</taxon>
        <taxon>Fusarium fujikuroi species complex</taxon>
    </lineage>
</organism>
<gene>
    <name evidence="3" type="ORF">FAGAP_8478</name>
</gene>
<keyword evidence="3" id="KW-0547">Nucleotide-binding</keyword>
<dbReference type="Proteomes" id="UP000737391">
    <property type="component" value="Unassembled WGS sequence"/>
</dbReference>
<reference evidence="3" key="1">
    <citation type="submission" date="2020-01" db="EMBL/GenBank/DDBJ databases">
        <title>Identification and distribution of gene clusters putatively required for synthesis of sphingolipid metabolism inhibitors in phylogenetically diverse species of the filamentous fungus Fusarium.</title>
        <authorList>
            <person name="Kim H.-S."/>
            <person name="Busman M."/>
            <person name="Brown D.W."/>
            <person name="Divon H."/>
            <person name="Uhlig S."/>
            <person name="Proctor R.H."/>
        </authorList>
    </citation>
    <scope>NUCLEOTIDE SEQUENCE</scope>
    <source>
        <strain evidence="3">NRRL 31653</strain>
    </source>
</reference>
<keyword evidence="3" id="KW-0067">ATP-binding</keyword>
<name>A0A9P5B5Y2_9HYPO</name>
<evidence type="ECO:0000313" key="4">
    <source>
        <dbReference type="Proteomes" id="UP000737391"/>
    </source>
</evidence>
<evidence type="ECO:0000313" key="3">
    <source>
        <dbReference type="EMBL" id="KAF4495386.1"/>
    </source>
</evidence>
<evidence type="ECO:0000256" key="2">
    <source>
        <dbReference type="SAM" id="SignalP"/>
    </source>
</evidence>
<evidence type="ECO:0000256" key="1">
    <source>
        <dbReference type="SAM" id="MobiDB-lite"/>
    </source>
</evidence>
<keyword evidence="3" id="KW-0347">Helicase</keyword>
<feature type="chain" id="PRO_5040462091" evidence="2">
    <location>
        <begin position="18"/>
        <end position="383"/>
    </location>
</feature>
<dbReference type="AlphaFoldDB" id="A0A9P5B5Y2"/>
<dbReference type="EMBL" id="LUFC02000651">
    <property type="protein sequence ID" value="KAF4495386.1"/>
    <property type="molecule type" value="Genomic_DNA"/>
</dbReference>
<keyword evidence="4" id="KW-1185">Reference proteome</keyword>
<protein>
    <submittedName>
        <fullName evidence="3">Dead deah box helicase</fullName>
    </submittedName>
</protein>
<keyword evidence="2" id="KW-0732">Signal</keyword>